<organism evidence="4 5">
    <name type="scientific">Shimia thalassica</name>
    <dbReference type="NCBI Taxonomy" id="1715693"/>
    <lineage>
        <taxon>Bacteria</taxon>
        <taxon>Pseudomonadati</taxon>
        <taxon>Pseudomonadota</taxon>
        <taxon>Alphaproteobacteria</taxon>
        <taxon>Rhodobacterales</taxon>
        <taxon>Roseobacteraceae</taxon>
    </lineage>
</organism>
<dbReference type="Gene3D" id="2.60.40.2700">
    <property type="match status" value="1"/>
</dbReference>
<keyword evidence="2" id="KW-0964">Secreted</keyword>
<feature type="region of interest" description="Disordered" evidence="3">
    <location>
        <begin position="902"/>
        <end position="949"/>
    </location>
</feature>
<gene>
    <name evidence="4" type="primary">cya_3</name>
    <name evidence="4" type="ORF">PH7735_00800</name>
</gene>
<dbReference type="Gene3D" id="2.150.10.10">
    <property type="entry name" value="Serralysin-like metalloprotease, C-terminal"/>
    <property type="match status" value="6"/>
</dbReference>
<dbReference type="PANTHER" id="PTHR38340:SF1">
    <property type="entry name" value="S-LAYER PROTEIN"/>
    <property type="match status" value="1"/>
</dbReference>
<dbReference type="PANTHER" id="PTHR38340">
    <property type="entry name" value="S-LAYER PROTEIN"/>
    <property type="match status" value="1"/>
</dbReference>
<dbReference type="InterPro" id="IPR001343">
    <property type="entry name" value="Hemolysn_Ca-bd"/>
</dbReference>
<accession>A0A0P1I3E8</accession>
<comment type="subcellular location">
    <subcellularLocation>
        <location evidence="1">Secreted</location>
    </subcellularLocation>
</comment>
<dbReference type="InterPro" id="IPR050557">
    <property type="entry name" value="RTX_toxin/Mannuronan_C5-epim"/>
</dbReference>
<evidence type="ECO:0000256" key="1">
    <source>
        <dbReference type="ARBA" id="ARBA00004613"/>
    </source>
</evidence>
<proteinExistence type="predicted"/>
<dbReference type="AlphaFoldDB" id="A0A0P1I3E8"/>
<dbReference type="InterPro" id="IPR011049">
    <property type="entry name" value="Serralysin-like_metalloprot_C"/>
</dbReference>
<keyword evidence="5" id="KW-1185">Reference proteome</keyword>
<dbReference type="GO" id="GO:0005509">
    <property type="term" value="F:calcium ion binding"/>
    <property type="evidence" value="ECO:0007669"/>
    <property type="project" value="InterPro"/>
</dbReference>
<feature type="compositionally biased region" description="Low complexity" evidence="3">
    <location>
        <begin position="910"/>
        <end position="924"/>
    </location>
</feature>
<sequence length="1133" mass="118868">MIISPSIVATNEVQIANTNAPSSGVHGRSSPNVTALEDGGFVITWVSEGNGTESQDGSGSGIFGQRFDVVGNRVGEEFQINTTTQYDQRSPEVAALPDGGFYVVWSSEGWTDFAGGIFGQRFDQEGVPVGGEEQISAPGNIVQWDPEIVSYPDGSLFVGWIASDNDSQLRGIFGRGYTPEMTAISDEFVLDQSTASYSNLSLAAVGQEGFVAAWGIRDFRYQITSVFFSDMEGQTSDRLFITDQSRVSAFQINGVQNVLYGTDQVFLAWSDYRTYGEGTDLLTNFQVIFDLDGSTSDEAEPLEVDGNLGDVIVLGDQGMQFVVGDEIYLDGGGYTPTVFLGYRGYLDTIENVNSETNLPITSSYRLLPAATQLNNGSIVYAWDAGYEIAFQQYRSNSFATGSLDIIGSPFAGELLTALPIGIDDPDGVGDFSYQWLRGGENIEGANSSIYTLSEEDVGLGMSVRVQFTDGLGTLETILSGTVQQIGVSLVGTDANDSLTGSYGNDQIRGVGGNDTIHGGQGVDVLSGDDGDDQITGRGTIVGGGGADLIFLLPDTYSRYNDYTNLVEAGEGNDSVSGSGTIFAGPGDDVIVVEGDVRLADTNSLYGESGDDTIYADGRDDFISGGSGQDVLSAGDGNDFVNPGSGVDIITMGNGTDTVYGSSDELNGDTIHGVFENDLVSINSTTFFGSPVIIQNDDLTTLSLDLTGDSQLDFHLHFSDPTILYQQNIFQTDEGVLIYRVRYIGTENDDWINGTDTDNTIEGLAGSDTLKGYAGNDLLEGGAGGSSRGDSLYGGIGNDTLFGASSSNLEGDDTLRDRLEGGEGNDLLVGGAANDSLFGNEDRDTLIGGSGNDFLNGAHGSDRLEGGSGSDRLDGGTGNDLLFGGADDDSLSGSIGNDTLFGEDGRDILAGESGNDSLDGGNSDDVLNGGDGNDTLIGGEGNDTLIGGESEDDLRDVIYGGVGDDTIDGGYGNDELRGDAGNDTIAGGFGADTVIGGVGHDTLTGSAFADQIFSGDGDDFVNGGWGHDLVNGGAGADRFFHIGIVDHGSDWIQDYNSAERDVLQFGITSATVRQFQVNFTHTESATGERSGDDNVEEAFVIYRPTGQIVWALVDGEGQSSITIQIGSDVFDLLA</sequence>
<dbReference type="GeneID" id="83879875"/>
<name>A0A0P1I3E8_9RHOB</name>
<dbReference type="GO" id="GO:0005576">
    <property type="term" value="C:extracellular region"/>
    <property type="evidence" value="ECO:0007669"/>
    <property type="project" value="UniProtKB-SubCell"/>
</dbReference>
<dbReference type="PRINTS" id="PR00313">
    <property type="entry name" value="CABNDNGRPT"/>
</dbReference>
<dbReference type="STRING" id="1715693.PH7735_00800"/>
<dbReference type="PROSITE" id="PS00330">
    <property type="entry name" value="HEMOLYSIN_CALCIUM"/>
    <property type="match status" value="4"/>
</dbReference>
<dbReference type="EMBL" id="CYTW01000001">
    <property type="protein sequence ID" value="CUJ87671.1"/>
    <property type="molecule type" value="Genomic_DNA"/>
</dbReference>
<dbReference type="InterPro" id="IPR018511">
    <property type="entry name" value="Hemolysin-typ_Ca-bd_CS"/>
</dbReference>
<feature type="region of interest" description="Disordered" evidence="3">
    <location>
        <begin position="856"/>
        <end position="887"/>
    </location>
</feature>
<protein>
    <submittedName>
        <fullName evidence="4">Cyclolysin</fullName>
    </submittedName>
</protein>
<dbReference type="RefSeq" id="WP_058309993.1">
    <property type="nucleotide sequence ID" value="NZ_CYTW01000001.1"/>
</dbReference>
<evidence type="ECO:0000256" key="2">
    <source>
        <dbReference type="ARBA" id="ARBA00022525"/>
    </source>
</evidence>
<reference evidence="5" key="1">
    <citation type="submission" date="2015-09" db="EMBL/GenBank/DDBJ databases">
        <authorList>
            <person name="Rodrigo-Torres Lidia"/>
            <person name="Arahal R.David."/>
        </authorList>
    </citation>
    <scope>NUCLEOTIDE SEQUENCE [LARGE SCALE GENOMIC DNA]</scope>
    <source>
        <strain evidence="5">CECT 7735</strain>
    </source>
</reference>
<dbReference type="Pfam" id="PF00353">
    <property type="entry name" value="HemolysinCabind"/>
    <property type="match status" value="10"/>
</dbReference>
<dbReference type="Proteomes" id="UP000051870">
    <property type="component" value="Unassembled WGS sequence"/>
</dbReference>
<evidence type="ECO:0000313" key="5">
    <source>
        <dbReference type="Proteomes" id="UP000051870"/>
    </source>
</evidence>
<dbReference type="SUPFAM" id="SSF51120">
    <property type="entry name" value="beta-Roll"/>
    <property type="match status" value="5"/>
</dbReference>
<evidence type="ECO:0000256" key="3">
    <source>
        <dbReference type="SAM" id="MobiDB-lite"/>
    </source>
</evidence>
<evidence type="ECO:0000313" key="4">
    <source>
        <dbReference type="EMBL" id="CUJ87671.1"/>
    </source>
</evidence>